<dbReference type="Proteomes" id="UP000825123">
    <property type="component" value="Chromosome"/>
</dbReference>
<dbReference type="KEGG" id="csty:KN1_03400"/>
<gene>
    <name evidence="1" type="ORF">KN1_03400</name>
</gene>
<keyword evidence="2" id="KW-1185">Reference proteome</keyword>
<dbReference type="AlphaFoldDB" id="A0A8D5ZDC8"/>
<name>A0A8D5ZDC8_9CREN</name>
<reference evidence="1 2" key="1">
    <citation type="submission" date="2021-04" db="EMBL/GenBank/DDBJ databases">
        <title>Complete genome sequence of Stygiolobus sp. KN-1.</title>
        <authorList>
            <person name="Nakamura K."/>
            <person name="Sakai H."/>
            <person name="Kurosawa N."/>
        </authorList>
    </citation>
    <scope>NUCLEOTIDE SEQUENCE [LARGE SCALE GENOMIC DNA]</scope>
    <source>
        <strain evidence="1 2">KN-1</strain>
    </source>
</reference>
<organism evidence="1 2">
    <name type="scientific">Stygiolobus caldivivus</name>
    <dbReference type="NCBI Taxonomy" id="2824673"/>
    <lineage>
        <taxon>Archaea</taxon>
        <taxon>Thermoproteota</taxon>
        <taxon>Thermoprotei</taxon>
        <taxon>Sulfolobales</taxon>
        <taxon>Sulfolobaceae</taxon>
        <taxon>Stygiolobus</taxon>
    </lineage>
</organism>
<accession>A0A8D5ZDC8</accession>
<protein>
    <submittedName>
        <fullName evidence="1">Uncharacterized protein</fullName>
    </submittedName>
</protein>
<proteinExistence type="predicted"/>
<sequence>MNGTSVFLLIPSLARTSESKVALAFMKLFKEYGVSD</sequence>
<evidence type="ECO:0000313" key="2">
    <source>
        <dbReference type="Proteomes" id="UP000825123"/>
    </source>
</evidence>
<dbReference type="EMBL" id="AP024597">
    <property type="protein sequence ID" value="BCU69043.1"/>
    <property type="molecule type" value="Genomic_DNA"/>
</dbReference>
<evidence type="ECO:0000313" key="1">
    <source>
        <dbReference type="EMBL" id="BCU69043.1"/>
    </source>
</evidence>